<sequence length="219" mass="25495">MRLLDSETGLMRDFVSDDDIPRYAILSHTWESDQEISFRQWEERGTSDITHKTGFLKIERFRAQAARDGFEWVWVDTCCIDKSTSDAAAMFESRWFTRGWTLQELIAPKEVRFYSSEWKFIDTKANMCDIIFEITNIDQYILMGGDLEFISVARRMSWASQRKTSRVEDIAYSLLGIFDVNIPLIYGEGRKAFQRLQEAIMLKTPRPVVVRMGQSGRGS</sequence>
<dbReference type="PANTHER" id="PTHR10622">
    <property type="entry name" value="HET DOMAIN-CONTAINING PROTEIN"/>
    <property type="match status" value="1"/>
</dbReference>
<dbReference type="EMBL" id="JAULSU010000006">
    <property type="protein sequence ID" value="KAK0614491.1"/>
    <property type="molecule type" value="Genomic_DNA"/>
</dbReference>
<evidence type="ECO:0000259" key="1">
    <source>
        <dbReference type="Pfam" id="PF06985"/>
    </source>
</evidence>
<evidence type="ECO:0000313" key="2">
    <source>
        <dbReference type="EMBL" id="KAK0614491.1"/>
    </source>
</evidence>
<dbReference type="Proteomes" id="UP001175000">
    <property type="component" value="Unassembled WGS sequence"/>
</dbReference>
<name>A0AA39WFL5_9PEZI</name>
<dbReference type="InterPro" id="IPR010730">
    <property type="entry name" value="HET"/>
</dbReference>
<reference evidence="2" key="1">
    <citation type="submission" date="2023-06" db="EMBL/GenBank/DDBJ databases">
        <title>Genome-scale phylogeny and comparative genomics of the fungal order Sordariales.</title>
        <authorList>
            <consortium name="Lawrence Berkeley National Laboratory"/>
            <person name="Hensen N."/>
            <person name="Bonometti L."/>
            <person name="Westerberg I."/>
            <person name="Brannstrom I.O."/>
            <person name="Guillou S."/>
            <person name="Cros-Aarteil S."/>
            <person name="Calhoun S."/>
            <person name="Haridas S."/>
            <person name="Kuo A."/>
            <person name="Mondo S."/>
            <person name="Pangilinan J."/>
            <person name="Riley R."/>
            <person name="Labutti K."/>
            <person name="Andreopoulos B."/>
            <person name="Lipzen A."/>
            <person name="Chen C."/>
            <person name="Yanf M."/>
            <person name="Daum C."/>
            <person name="Ng V."/>
            <person name="Clum A."/>
            <person name="Steindorff A."/>
            <person name="Ohm R."/>
            <person name="Martin F."/>
            <person name="Silar P."/>
            <person name="Natvig D."/>
            <person name="Lalanne C."/>
            <person name="Gautier V."/>
            <person name="Ament-Velasquez S.L."/>
            <person name="Kruys A."/>
            <person name="Hutchinson M.I."/>
            <person name="Powell A.J."/>
            <person name="Barry K."/>
            <person name="Miller A.N."/>
            <person name="Grigoriev I.V."/>
            <person name="Debuchy R."/>
            <person name="Gladieux P."/>
            <person name="Thoren M.H."/>
            <person name="Johannesson H."/>
        </authorList>
    </citation>
    <scope>NUCLEOTIDE SEQUENCE</scope>
    <source>
        <strain evidence="2">CBS 606.72</strain>
    </source>
</reference>
<keyword evidence="3" id="KW-1185">Reference proteome</keyword>
<dbReference type="PANTHER" id="PTHR10622:SF10">
    <property type="entry name" value="HET DOMAIN-CONTAINING PROTEIN"/>
    <property type="match status" value="1"/>
</dbReference>
<feature type="domain" description="Heterokaryon incompatibility" evidence="1">
    <location>
        <begin position="23"/>
        <end position="86"/>
    </location>
</feature>
<gene>
    <name evidence="2" type="ORF">B0T14DRAFT_539933</name>
</gene>
<dbReference type="AlphaFoldDB" id="A0AA39WFL5"/>
<evidence type="ECO:0000313" key="3">
    <source>
        <dbReference type="Proteomes" id="UP001175000"/>
    </source>
</evidence>
<proteinExistence type="predicted"/>
<protein>
    <recommendedName>
        <fullName evidence="1">Heterokaryon incompatibility domain-containing protein</fullName>
    </recommendedName>
</protein>
<dbReference type="Pfam" id="PF06985">
    <property type="entry name" value="HET"/>
    <property type="match status" value="1"/>
</dbReference>
<organism evidence="2 3">
    <name type="scientific">Immersiella caudata</name>
    <dbReference type="NCBI Taxonomy" id="314043"/>
    <lineage>
        <taxon>Eukaryota</taxon>
        <taxon>Fungi</taxon>
        <taxon>Dikarya</taxon>
        <taxon>Ascomycota</taxon>
        <taxon>Pezizomycotina</taxon>
        <taxon>Sordariomycetes</taxon>
        <taxon>Sordariomycetidae</taxon>
        <taxon>Sordariales</taxon>
        <taxon>Lasiosphaeriaceae</taxon>
        <taxon>Immersiella</taxon>
    </lineage>
</organism>
<comment type="caution">
    <text evidence="2">The sequence shown here is derived from an EMBL/GenBank/DDBJ whole genome shotgun (WGS) entry which is preliminary data.</text>
</comment>
<accession>A0AA39WFL5</accession>